<dbReference type="Pfam" id="PF02563">
    <property type="entry name" value="Poly_export"/>
    <property type="match status" value="1"/>
</dbReference>
<dbReference type="Proteomes" id="UP001470809">
    <property type="component" value="Chromosome"/>
</dbReference>
<name>A0AAN0ME76_9RHOB</name>
<feature type="chain" id="PRO_5045514136" evidence="2">
    <location>
        <begin position="27"/>
        <end position="372"/>
    </location>
</feature>
<dbReference type="Gene3D" id="3.10.560.10">
    <property type="entry name" value="Outer membrane lipoprotein wza domain like"/>
    <property type="match status" value="2"/>
</dbReference>
<dbReference type="InterPro" id="IPR003715">
    <property type="entry name" value="Poly_export_N"/>
</dbReference>
<dbReference type="AlphaFoldDB" id="A0AAN0ME76"/>
<dbReference type="InterPro" id="IPR049712">
    <property type="entry name" value="Poly_export"/>
</dbReference>
<reference evidence="4" key="1">
    <citation type="submission" date="2024-08" db="EMBL/GenBank/DDBJ databases">
        <title>Phylogenomic analyses of a clade within the roseobacter group suggest taxonomic reassignments of species of the genera Aestuariivita, Citreicella, Loktanella, Nautella, Pelagibaca, Ruegeria, Thalassobius, Thiobacimonas and Tropicibacter, and the proposal o.</title>
        <authorList>
            <person name="Jeon C.O."/>
        </authorList>
    </citation>
    <scope>NUCLEOTIDE SEQUENCE</scope>
    <source>
        <strain evidence="4">SS1-5</strain>
    </source>
</reference>
<protein>
    <submittedName>
        <fullName evidence="4">Polysaccharide biosynthesis/export family protein</fullName>
    </submittedName>
</protein>
<evidence type="ECO:0000259" key="3">
    <source>
        <dbReference type="Pfam" id="PF02563"/>
    </source>
</evidence>
<dbReference type="EMBL" id="CP151767">
    <property type="protein sequence ID" value="WZU67927.2"/>
    <property type="molecule type" value="Genomic_DNA"/>
</dbReference>
<dbReference type="PANTHER" id="PTHR33619">
    <property type="entry name" value="POLYSACCHARIDE EXPORT PROTEIN GFCE-RELATED"/>
    <property type="match status" value="1"/>
</dbReference>
<dbReference type="GO" id="GO:0015159">
    <property type="term" value="F:polysaccharide transmembrane transporter activity"/>
    <property type="evidence" value="ECO:0007669"/>
    <property type="project" value="InterPro"/>
</dbReference>
<evidence type="ECO:0000256" key="1">
    <source>
        <dbReference type="ARBA" id="ARBA00022729"/>
    </source>
</evidence>
<keyword evidence="1 2" id="KW-0732">Signal</keyword>
<dbReference type="PROSITE" id="PS51257">
    <property type="entry name" value="PROKAR_LIPOPROTEIN"/>
    <property type="match status" value="1"/>
</dbReference>
<evidence type="ECO:0000313" key="4">
    <source>
        <dbReference type="EMBL" id="WZU67927.2"/>
    </source>
</evidence>
<dbReference type="KEGG" id="yrh:AABB31_02930"/>
<feature type="domain" description="Polysaccharide export protein N-terminal" evidence="3">
    <location>
        <begin position="83"/>
        <end position="168"/>
    </location>
</feature>
<proteinExistence type="predicted"/>
<keyword evidence="5" id="KW-1185">Reference proteome</keyword>
<dbReference type="RefSeq" id="WP_373634982.1">
    <property type="nucleotide sequence ID" value="NZ_CP151767.2"/>
</dbReference>
<gene>
    <name evidence="4" type="ORF">AABB31_02930</name>
</gene>
<organism evidence="4 5">
    <name type="scientific">Yoonia rhodophyticola</name>
    <dbReference type="NCBI Taxonomy" id="3137370"/>
    <lineage>
        <taxon>Bacteria</taxon>
        <taxon>Pseudomonadati</taxon>
        <taxon>Pseudomonadota</taxon>
        <taxon>Alphaproteobacteria</taxon>
        <taxon>Rhodobacterales</taxon>
        <taxon>Paracoccaceae</taxon>
        <taxon>Yoonia</taxon>
    </lineage>
</organism>
<dbReference type="Gene3D" id="3.30.1950.10">
    <property type="entry name" value="wza like domain"/>
    <property type="match status" value="1"/>
</dbReference>
<evidence type="ECO:0000313" key="5">
    <source>
        <dbReference type="Proteomes" id="UP001470809"/>
    </source>
</evidence>
<evidence type="ECO:0000256" key="2">
    <source>
        <dbReference type="SAM" id="SignalP"/>
    </source>
</evidence>
<dbReference type="PANTHER" id="PTHR33619:SF3">
    <property type="entry name" value="POLYSACCHARIDE EXPORT PROTEIN GFCE-RELATED"/>
    <property type="match status" value="1"/>
</dbReference>
<feature type="signal peptide" evidence="2">
    <location>
        <begin position="1"/>
        <end position="26"/>
    </location>
</feature>
<sequence length="372" mass="39486">MLPLFRTVICASLCLGLASCGLPRGAGFQSEVLAASAVGPAEDGAEPVYDFAVYEVTRATLPALQSWPDRTQKSYPWVTDRQAATSLIIAPGDKLQLTIWDAEENSLLAGTGQRATPLQEIEVSAAGRIFVPYIGDLRVTGMSPETARARIEEQLTQTIPSAQVQLVVAPGRVNTANVVTGVAAPGIYPLEYRNTKLLDLLSAAGGIPPDLVNPQIRLARGDQLYGIAYERLLKTPSLDTTVRGGDRIIVEPEDRYFLSLGAAGTQAQHTFPQNSISALDALSIIGGVNPGRANPEGILILRQYRAADLRSDGSGPPRDRVVFVLDLTSADGLFSAGQFEIQANDLVYATESALGPALTLFNVGTSLASLSN</sequence>
<accession>A0AAN0ME76</accession>